<comment type="caution">
    <text evidence="1">The sequence shown here is derived from an EMBL/GenBank/DDBJ whole genome shotgun (WGS) entry which is preliminary data.</text>
</comment>
<accession>A0ABD1WCQ5</accession>
<evidence type="ECO:0000313" key="1">
    <source>
        <dbReference type="EMBL" id="KAL2547452.1"/>
    </source>
</evidence>
<dbReference type="Proteomes" id="UP001604277">
    <property type="component" value="Unassembled WGS sequence"/>
</dbReference>
<reference evidence="2" key="1">
    <citation type="submission" date="2024-07" db="EMBL/GenBank/DDBJ databases">
        <title>Two chromosome-level genome assemblies of Korean endemic species Abeliophyllum distichum and Forsythia ovata (Oleaceae).</title>
        <authorList>
            <person name="Jang H."/>
        </authorList>
    </citation>
    <scope>NUCLEOTIDE SEQUENCE [LARGE SCALE GENOMIC DNA]</scope>
</reference>
<evidence type="ECO:0000313" key="2">
    <source>
        <dbReference type="Proteomes" id="UP001604277"/>
    </source>
</evidence>
<protein>
    <submittedName>
        <fullName evidence="1">Uncharacterized protein</fullName>
    </submittedName>
</protein>
<sequence>MIQEGNLSSGIKFDNECFLEICQNTERESLKSFDDSKFEKVYEGINDLFHGDSFGILPNDHLGMDINFPWDSICMDCRATLDALLSSMPWIEAFDTETCGFETEETPEDMKADDNKMVESVGSMLGSQYWSYDGCYELSDDMEDFLPFGYDKYWISSCDLAHERKGLEKDCTNTSLPTDRLFMDTNLPNEPFGMDFTIGANDSSITGWIKCIRSNSHGIETEETLEAKKADDNKIAASIGSVFGSEDVSFDDQYALGGYIENHIQFEKNWFPKCDAAIERKGLEKDCIRTENDGTTPPHALFCKLLHDGVDMEDSLPFGFDKYWSCSCNLAHSPKGLEKDYKNTSLPTDPLCMDINLPSDPFGMDFTIGANVASVTGWIDDNGSKSYGIETDQETLEAKKANDNKMVASIGSVLGSEDVSFYDHYALGGYIEDYIQFSSDKYWFPRCDSSLEQKGLENDCIRAENDGVQNDYCKLPYDEVQNDPILWRNIHVDHPLNDMITDDDLLRLTNRAQGTLHSLSLVECINITATGLKRVFESNPGLSKVSAVLFGETITLNLEESNEHLKERSPKYTGENLEGPVYEDIAALLSSDPFHMKIDLNLPYDDDSESETVYEDAVDFFTDDPFGMGISTSSPVDFSDPFGIDCQEKAHFLSLL</sequence>
<name>A0ABD1WCQ5_9LAMI</name>
<proteinExistence type="predicted"/>
<dbReference type="EMBL" id="JBFOLJ010000003">
    <property type="protein sequence ID" value="KAL2547452.1"/>
    <property type="molecule type" value="Genomic_DNA"/>
</dbReference>
<keyword evidence="2" id="KW-1185">Reference proteome</keyword>
<organism evidence="1 2">
    <name type="scientific">Forsythia ovata</name>
    <dbReference type="NCBI Taxonomy" id="205694"/>
    <lineage>
        <taxon>Eukaryota</taxon>
        <taxon>Viridiplantae</taxon>
        <taxon>Streptophyta</taxon>
        <taxon>Embryophyta</taxon>
        <taxon>Tracheophyta</taxon>
        <taxon>Spermatophyta</taxon>
        <taxon>Magnoliopsida</taxon>
        <taxon>eudicotyledons</taxon>
        <taxon>Gunneridae</taxon>
        <taxon>Pentapetalae</taxon>
        <taxon>asterids</taxon>
        <taxon>lamiids</taxon>
        <taxon>Lamiales</taxon>
        <taxon>Oleaceae</taxon>
        <taxon>Forsythieae</taxon>
        <taxon>Forsythia</taxon>
    </lineage>
</organism>
<gene>
    <name evidence="1" type="ORF">Fot_08982</name>
</gene>
<dbReference type="AlphaFoldDB" id="A0ABD1WCQ5"/>